<gene>
    <name evidence="1" type="ORF">METZ01_LOCUS359996</name>
</gene>
<protein>
    <recommendedName>
        <fullName evidence="2">AB hydrolase-1 domain-containing protein</fullName>
    </recommendedName>
</protein>
<dbReference type="Gene3D" id="3.40.50.1820">
    <property type="entry name" value="alpha/beta hydrolase"/>
    <property type="match status" value="1"/>
</dbReference>
<name>A0A382SC52_9ZZZZ</name>
<dbReference type="AlphaFoldDB" id="A0A382SC52"/>
<feature type="non-terminal residue" evidence="1">
    <location>
        <position position="1"/>
    </location>
</feature>
<evidence type="ECO:0008006" key="2">
    <source>
        <dbReference type="Google" id="ProtNLM"/>
    </source>
</evidence>
<organism evidence="1">
    <name type="scientific">marine metagenome</name>
    <dbReference type="NCBI Taxonomy" id="408172"/>
    <lineage>
        <taxon>unclassified sequences</taxon>
        <taxon>metagenomes</taxon>
        <taxon>ecological metagenomes</taxon>
    </lineage>
</organism>
<reference evidence="1" key="1">
    <citation type="submission" date="2018-05" db="EMBL/GenBank/DDBJ databases">
        <authorList>
            <person name="Lanie J.A."/>
            <person name="Ng W.-L."/>
            <person name="Kazmierczak K.M."/>
            <person name="Andrzejewski T.M."/>
            <person name="Davidsen T.M."/>
            <person name="Wayne K.J."/>
            <person name="Tettelin H."/>
            <person name="Glass J.I."/>
            <person name="Rusch D."/>
            <person name="Podicherti R."/>
            <person name="Tsui H.-C.T."/>
            <person name="Winkler M.E."/>
        </authorList>
    </citation>
    <scope>NUCLEOTIDE SEQUENCE</scope>
</reference>
<dbReference type="EMBL" id="UINC01127785">
    <property type="protein sequence ID" value="SVD07142.1"/>
    <property type="molecule type" value="Genomic_DNA"/>
</dbReference>
<dbReference type="InterPro" id="IPR029058">
    <property type="entry name" value="AB_hydrolase_fold"/>
</dbReference>
<dbReference type="SUPFAM" id="SSF53474">
    <property type="entry name" value="alpha/beta-Hydrolases"/>
    <property type="match status" value="1"/>
</dbReference>
<accession>A0A382SC52</accession>
<sequence length="106" mass="12263">EIYLDIFKQRGALSTSLNWYRANIGVRVIPEDQIKFDDVNVPSQLIWGNRDMALGRTGAELTEKYMTGPYRLVELDAGHWLIQESFQEVSSAIIEHIEEHTQKRSK</sequence>
<proteinExistence type="predicted"/>
<evidence type="ECO:0000313" key="1">
    <source>
        <dbReference type="EMBL" id="SVD07142.1"/>
    </source>
</evidence>